<organism evidence="2 3">
    <name type="scientific">Steinernema glaseri</name>
    <dbReference type="NCBI Taxonomy" id="37863"/>
    <lineage>
        <taxon>Eukaryota</taxon>
        <taxon>Metazoa</taxon>
        <taxon>Ecdysozoa</taxon>
        <taxon>Nematoda</taxon>
        <taxon>Chromadorea</taxon>
        <taxon>Rhabditida</taxon>
        <taxon>Tylenchina</taxon>
        <taxon>Panagrolaimomorpha</taxon>
        <taxon>Strongyloidoidea</taxon>
        <taxon>Steinernematidae</taxon>
        <taxon>Steinernema</taxon>
    </lineage>
</organism>
<sequence>MSVDKMEVAREWAAAQFDYGRHRERDVFSNLTKQDQITRESKLGQPPPLRIIKKPEPIQIPSPVVERPHSTPSSSASSVVSSQPAPPVQSHSQPTVKQETPEVREVHSPAPAVTALHQQQQQQQLQMQQQQQQIHQQQPPPSQPRPIQPAPQVAPPTSSSQPPPQKVYHIPAQPQPAHEGQQGSTQPTTRYVTAKSNISGISAVPGRRISVQQQPHVVIGQAGSGSASSSPGQYTVVVSSSDPTNAPSGTRIQAYMPSSSSASQGSQQSGQQNPSGGTTVYRTIAPGYGSKRIPPAGARAASGAQTIYATNAQGTRQLITTHNLVVPGQSGQGQGSSGQTTYVRNVPQIFRADDLCPERATITDAKTGERAARHRAPDEGGEDECEGKTDLSRPGRKDRRRVQSRRRSHPNFDASRWRAEAAEEGDRSWPKKSSGHGPASFRLRRNPAGSREDRTPRRTGTVPTRRRRHEQLQPTRRDFWRDAPRAAGPVPWRKPDPAYRHPPAEATHADSAAEPGVSSAAGRRAPSHLSPADAQLSVGALAAEPSVLQPFSTSLLVISATSS</sequence>
<feature type="compositionally biased region" description="Low complexity" evidence="1">
    <location>
        <begin position="70"/>
        <end position="94"/>
    </location>
</feature>
<name>A0A1I7ZIQ7_9BILA</name>
<feature type="compositionally biased region" description="Polar residues" evidence="1">
    <location>
        <begin position="236"/>
        <end position="251"/>
    </location>
</feature>
<dbReference type="WBParaSite" id="L893_g26935.t1">
    <property type="protein sequence ID" value="L893_g26935.t1"/>
    <property type="gene ID" value="L893_g26935"/>
</dbReference>
<protein>
    <submittedName>
        <fullName evidence="3">ZM domain-containing protein</fullName>
    </submittedName>
</protein>
<feature type="compositionally biased region" description="Basic and acidic residues" evidence="1">
    <location>
        <begin position="386"/>
        <end position="395"/>
    </location>
</feature>
<feature type="compositionally biased region" description="Low complexity" evidence="1">
    <location>
        <begin position="118"/>
        <end position="137"/>
    </location>
</feature>
<feature type="compositionally biased region" description="Basic and acidic residues" evidence="1">
    <location>
        <begin position="415"/>
        <end position="429"/>
    </location>
</feature>
<feature type="compositionally biased region" description="Low complexity" evidence="1">
    <location>
        <begin position="220"/>
        <end position="233"/>
    </location>
</feature>
<dbReference type="Proteomes" id="UP000095287">
    <property type="component" value="Unplaced"/>
</dbReference>
<proteinExistence type="predicted"/>
<feature type="region of interest" description="Disordered" evidence="1">
    <location>
        <begin position="362"/>
        <end position="531"/>
    </location>
</feature>
<feature type="compositionally biased region" description="Basic and acidic residues" evidence="1">
    <location>
        <begin position="366"/>
        <end position="378"/>
    </location>
</feature>
<feature type="compositionally biased region" description="Basic and acidic residues" evidence="1">
    <location>
        <begin position="475"/>
        <end position="484"/>
    </location>
</feature>
<accession>A0A1I7ZIQ7</accession>
<feature type="compositionally biased region" description="Low complexity" evidence="1">
    <location>
        <begin position="258"/>
        <end position="277"/>
    </location>
</feature>
<feature type="region of interest" description="Disordered" evidence="1">
    <location>
        <begin position="15"/>
        <end position="298"/>
    </location>
</feature>
<feature type="compositionally biased region" description="Basic and acidic residues" evidence="1">
    <location>
        <begin position="493"/>
        <end position="503"/>
    </location>
</feature>
<feature type="compositionally biased region" description="Pro residues" evidence="1">
    <location>
        <begin position="138"/>
        <end position="154"/>
    </location>
</feature>
<feature type="compositionally biased region" description="Polar residues" evidence="1">
    <location>
        <begin position="181"/>
        <end position="200"/>
    </location>
</feature>
<evidence type="ECO:0000313" key="2">
    <source>
        <dbReference type="Proteomes" id="UP000095287"/>
    </source>
</evidence>
<evidence type="ECO:0000256" key="1">
    <source>
        <dbReference type="SAM" id="MobiDB-lite"/>
    </source>
</evidence>
<feature type="compositionally biased region" description="Basic residues" evidence="1">
    <location>
        <begin position="396"/>
        <end position="409"/>
    </location>
</feature>
<reference evidence="3" key="1">
    <citation type="submission" date="2016-11" db="UniProtKB">
        <authorList>
            <consortium name="WormBaseParasite"/>
        </authorList>
    </citation>
    <scope>IDENTIFICATION</scope>
</reference>
<dbReference type="AlphaFoldDB" id="A0A1I7ZIQ7"/>
<evidence type="ECO:0000313" key="3">
    <source>
        <dbReference type="WBParaSite" id="L893_g26935.t1"/>
    </source>
</evidence>
<keyword evidence="2" id="KW-1185">Reference proteome</keyword>